<evidence type="ECO:0000313" key="1">
    <source>
        <dbReference type="EMBL" id="CAG9325757.1"/>
    </source>
</evidence>
<dbReference type="AlphaFoldDB" id="A0AAU9JNC6"/>
<evidence type="ECO:0000313" key="2">
    <source>
        <dbReference type="Proteomes" id="UP001162131"/>
    </source>
</evidence>
<dbReference type="Proteomes" id="UP001162131">
    <property type="component" value="Unassembled WGS sequence"/>
</dbReference>
<keyword evidence="2" id="KW-1185">Reference proteome</keyword>
<sequence length="496" mass="58071">MTEKIICFMPSCKGQVKFSCSCTAPETMMCKDHKSSHLKASNLHKIQSFSVGKEKILKCLNKEKSLMIEMKNSLTKSLKESPQDMLRTKLGQLEASINRIDEIISDFDKGEIYIENKPSAREIIKTEVNENKDYLANLIMKEKTSQIRKYIQKHSSSIINDPNQHSQARSELLEISTFDQYDRYIFSKINSNTIIYLSYTNFANKCEKIQLLLDKLLLKIHNRRYHDLLTIDFNYLYNATETMNGTELYIYDIGSDIITTTILIKIRSYDKPVLERVTNLIKISNSSLLIIGPLKDCYNVLLMDLKTKLTRELISFANQNRLYGRSGRFIFYENCLYQFGDLWSPGCMKYDIVRKRWSSLTFPPLNNKLSLALYKSCILVSDYQSSSLYLYDLIIENYSVIDYFENIPAQKFIFTDNVRVFLWMQNSFIYESEENNLFKWNIIGNSDFGISETPCEITFTNYMGNIYASFAARSQMFWYKFNMAKKEMELIRKEIL</sequence>
<organism evidence="1 2">
    <name type="scientific">Blepharisma stoltei</name>
    <dbReference type="NCBI Taxonomy" id="1481888"/>
    <lineage>
        <taxon>Eukaryota</taxon>
        <taxon>Sar</taxon>
        <taxon>Alveolata</taxon>
        <taxon>Ciliophora</taxon>
        <taxon>Postciliodesmatophora</taxon>
        <taxon>Heterotrichea</taxon>
        <taxon>Heterotrichida</taxon>
        <taxon>Blepharismidae</taxon>
        <taxon>Blepharisma</taxon>
    </lineage>
</organism>
<name>A0AAU9JNC6_9CILI</name>
<dbReference type="EMBL" id="CAJZBQ010000039">
    <property type="protein sequence ID" value="CAG9325757.1"/>
    <property type="molecule type" value="Genomic_DNA"/>
</dbReference>
<accession>A0AAU9JNC6</accession>
<reference evidence="1" key="1">
    <citation type="submission" date="2021-09" db="EMBL/GenBank/DDBJ databases">
        <authorList>
            <consortium name="AG Swart"/>
            <person name="Singh M."/>
            <person name="Singh A."/>
            <person name="Seah K."/>
            <person name="Emmerich C."/>
        </authorList>
    </citation>
    <scope>NUCLEOTIDE SEQUENCE</scope>
    <source>
        <strain evidence="1">ATCC30299</strain>
    </source>
</reference>
<gene>
    <name evidence="1" type="ORF">BSTOLATCC_MIC39552</name>
</gene>
<protein>
    <submittedName>
        <fullName evidence="1">Uncharacterized protein</fullName>
    </submittedName>
</protein>
<comment type="caution">
    <text evidence="1">The sequence shown here is derived from an EMBL/GenBank/DDBJ whole genome shotgun (WGS) entry which is preliminary data.</text>
</comment>
<proteinExistence type="predicted"/>